<evidence type="ECO:0000313" key="8">
    <source>
        <dbReference type="EMBL" id="KAK8069888.1"/>
    </source>
</evidence>
<feature type="region of interest" description="Disordered" evidence="6">
    <location>
        <begin position="243"/>
        <end position="266"/>
    </location>
</feature>
<dbReference type="Pfam" id="PF05346">
    <property type="entry name" value="DUF747"/>
    <property type="match status" value="1"/>
</dbReference>
<comment type="subcellular location">
    <subcellularLocation>
        <location evidence="1">Membrane</location>
        <topology evidence="1">Multi-pass membrane protein</topology>
    </subcellularLocation>
</comment>
<protein>
    <submittedName>
        <fullName evidence="8">Uncharacterized protein</fullName>
    </submittedName>
</protein>
<sequence length="1071" mass="118211">MPAAMEVINGPDVIPQSMAAANGNLQRERDGERERESEREREREREERAGRSLLRVNEKQQLPSPSPTPPPTDPFPTFEVTASTPVTSQNPRPDPRANGHENSHKMEEQPYGSDGTGPSNESVANTDADNAGVDDRAAVPPTSQKMPARPEVKPRTPSVSRKEGTIDRIRKLSASQMQALAASPDSLPVAVVPEDQQPVTAAPLSIPRKPNGGEYPMSAGAVETAARPSMAEQLQDGIQFAMNGQKKSKTPNSTPTTRTQPEPLRPHALSEAIGIAPQMASEFRRPAVGSRTLSTPPINRMAPTGPITTKSSGLRRNSFNPSPRPAPLNLGVSSNHGSMPQRRVSTKQKTEPSDVDRGHSIDPVPSAPIQGSVPLPPMSLHTHLQLELAGVRPSPLYIYRHQSEDIPYESSALKFERLLNALLLPPYLESALTFGALACLDAFLYTFTLLPLRFVIAIGVLLKWWAYMVWKEVKWVVGYVYQGIWRLWRRGRRGRSPSRSSRNGGDSRTASEAERSRSRVRDNIQAMDAKVNSMSDPARLNGNGGLHPPKHALPKNTPTGMRHRRTKSMPSNLTSFHKADLLQGAVIVCSSLALMNVDASRMYHFIRAQSAMKLYVIFNLLEVGDRLLSAIGQDILECLFSSETLSRNSSGRSKILLPFGMFLLTLVYNVIHAVCLFYQVITLNVAVNSYSNALLSLLMSNQFVEIKGSVFKRIEKENLFQLTCADVVERFQLWIILIIIGLRNIVEVGGLSVPGAGSEADGMGSGPGLVHTASNLPASFTLLPSWMFSGEVLSPFLVVIGSEMLVDWIKHAYINKFNNVKPTIYRRMLDILCKDYYTNAFGAPALTRRIGLPLLPLSCLFIRASVQIYHMFLSTHLPPPIPTSTASTDLSVESSAPSSPAMMAALEHLDSERPFWVFTSDDAIALLTMATFFFLAWVILLVVKLILGMALLRYSRDRYAATRMKEQSIVSRQEKRESFYQPGKRVGGLGAVEIGEERRRMIYADDPEGLKRMEARDRKGAEAAKKMEMGDDGLEKVTRYEMIAKKDMVAYLRNDEDNVGESVMALVTGVT</sequence>
<feature type="transmembrane region" description="Helical" evidence="7">
    <location>
        <begin position="923"/>
        <end position="947"/>
    </location>
</feature>
<feature type="compositionally biased region" description="Polar residues" evidence="6">
    <location>
        <begin position="306"/>
        <end position="321"/>
    </location>
</feature>
<feature type="compositionally biased region" description="Pro residues" evidence="6">
    <location>
        <begin position="64"/>
        <end position="74"/>
    </location>
</feature>
<feature type="transmembrane region" description="Helical" evidence="7">
    <location>
        <begin position="442"/>
        <end position="465"/>
    </location>
</feature>
<accession>A0ABR1VJ24</accession>
<feature type="transmembrane region" description="Helical" evidence="7">
    <location>
        <begin position="655"/>
        <end position="681"/>
    </location>
</feature>
<feature type="compositionally biased region" description="Polar residues" evidence="6">
    <location>
        <begin position="80"/>
        <end position="91"/>
    </location>
</feature>
<feature type="region of interest" description="Disordered" evidence="6">
    <location>
        <begin position="493"/>
        <end position="519"/>
    </location>
</feature>
<keyword evidence="9" id="KW-1185">Reference proteome</keyword>
<evidence type="ECO:0000256" key="2">
    <source>
        <dbReference type="ARBA" id="ARBA00008803"/>
    </source>
</evidence>
<dbReference type="PANTHER" id="PTHR13317:SF4">
    <property type="entry name" value="TRANSMEMBRANE ANTERIOR POSTERIOR TRANSFORMATION PROTEIN 1 HOMOLOG"/>
    <property type="match status" value="1"/>
</dbReference>
<feature type="compositionally biased region" description="Low complexity" evidence="6">
    <location>
        <begin position="497"/>
        <end position="508"/>
    </location>
</feature>
<dbReference type="EMBL" id="JAQQWL010000006">
    <property type="protein sequence ID" value="KAK8069888.1"/>
    <property type="molecule type" value="Genomic_DNA"/>
</dbReference>
<evidence type="ECO:0000313" key="9">
    <source>
        <dbReference type="Proteomes" id="UP001480595"/>
    </source>
</evidence>
<proteinExistence type="inferred from homology"/>
<name>A0ABR1VJ24_9PEZI</name>
<comment type="similarity">
    <text evidence="2">Belongs to the TAPT1 family.</text>
</comment>
<evidence type="ECO:0000256" key="4">
    <source>
        <dbReference type="ARBA" id="ARBA00022989"/>
    </source>
</evidence>
<keyword evidence="4 7" id="KW-1133">Transmembrane helix</keyword>
<gene>
    <name evidence="8" type="ORF">PG994_006504</name>
</gene>
<feature type="compositionally biased region" description="Basic and acidic residues" evidence="6">
    <location>
        <begin position="509"/>
        <end position="519"/>
    </location>
</feature>
<reference evidence="8 9" key="1">
    <citation type="submission" date="2023-01" db="EMBL/GenBank/DDBJ databases">
        <title>Analysis of 21 Apiospora genomes using comparative genomics revels a genus with tremendous synthesis potential of carbohydrate active enzymes and secondary metabolites.</title>
        <authorList>
            <person name="Sorensen T."/>
        </authorList>
    </citation>
    <scope>NUCLEOTIDE SEQUENCE [LARGE SCALE GENOMIC DNA]</scope>
    <source>
        <strain evidence="8 9">CBS 135458</strain>
    </source>
</reference>
<feature type="region of interest" description="Disordered" evidence="6">
    <location>
        <begin position="289"/>
        <end position="363"/>
    </location>
</feature>
<evidence type="ECO:0000256" key="7">
    <source>
        <dbReference type="SAM" id="Phobius"/>
    </source>
</evidence>
<feature type="compositionally biased region" description="Polar residues" evidence="6">
    <location>
        <begin position="116"/>
        <end position="128"/>
    </location>
</feature>
<dbReference type="PANTHER" id="PTHR13317">
    <property type="entry name" value="TRANSMEMBRANE ANTERIOR POSTERIOR TRANSFORMATION PROTEIN 1 HOMOLOG"/>
    <property type="match status" value="1"/>
</dbReference>
<comment type="caution">
    <text evidence="8">The sequence shown here is derived from an EMBL/GenBank/DDBJ whole genome shotgun (WGS) entry which is preliminary data.</text>
</comment>
<feature type="compositionally biased region" description="Basic and acidic residues" evidence="6">
    <location>
        <begin position="148"/>
        <end position="170"/>
    </location>
</feature>
<dbReference type="GeneID" id="92090976"/>
<dbReference type="Proteomes" id="UP001480595">
    <property type="component" value="Unassembled WGS sequence"/>
</dbReference>
<organism evidence="8 9">
    <name type="scientific">Apiospora phragmitis</name>
    <dbReference type="NCBI Taxonomy" id="2905665"/>
    <lineage>
        <taxon>Eukaryota</taxon>
        <taxon>Fungi</taxon>
        <taxon>Dikarya</taxon>
        <taxon>Ascomycota</taxon>
        <taxon>Pezizomycotina</taxon>
        <taxon>Sordariomycetes</taxon>
        <taxon>Xylariomycetidae</taxon>
        <taxon>Amphisphaeriales</taxon>
        <taxon>Apiosporaceae</taxon>
        <taxon>Apiospora</taxon>
    </lineage>
</organism>
<feature type="region of interest" description="Disordered" evidence="6">
    <location>
        <begin position="1"/>
        <end position="172"/>
    </location>
</feature>
<keyword evidence="5 7" id="KW-0472">Membrane</keyword>
<feature type="compositionally biased region" description="Basic and acidic residues" evidence="6">
    <location>
        <begin position="26"/>
        <end position="50"/>
    </location>
</feature>
<evidence type="ECO:0000256" key="6">
    <source>
        <dbReference type="SAM" id="MobiDB-lite"/>
    </source>
</evidence>
<feature type="region of interest" description="Disordered" evidence="6">
    <location>
        <begin position="534"/>
        <end position="566"/>
    </location>
</feature>
<evidence type="ECO:0000256" key="5">
    <source>
        <dbReference type="ARBA" id="ARBA00023136"/>
    </source>
</evidence>
<dbReference type="RefSeq" id="XP_066717182.1">
    <property type="nucleotide sequence ID" value="XM_066857913.1"/>
</dbReference>
<dbReference type="InterPro" id="IPR008010">
    <property type="entry name" value="Tatp1"/>
</dbReference>
<evidence type="ECO:0000256" key="1">
    <source>
        <dbReference type="ARBA" id="ARBA00004141"/>
    </source>
</evidence>
<evidence type="ECO:0000256" key="3">
    <source>
        <dbReference type="ARBA" id="ARBA00022692"/>
    </source>
</evidence>
<keyword evidence="3 7" id="KW-0812">Transmembrane</keyword>
<feature type="compositionally biased region" description="Basic and acidic residues" evidence="6">
    <location>
        <begin position="348"/>
        <end position="360"/>
    </location>
</feature>
<feature type="compositionally biased region" description="Basic and acidic residues" evidence="6">
    <location>
        <begin position="93"/>
        <end position="108"/>
    </location>
</feature>
<feature type="compositionally biased region" description="Low complexity" evidence="6">
    <location>
        <begin position="250"/>
        <end position="261"/>
    </location>
</feature>